<organism evidence="2 3">
    <name type="scientific">Phocoenobacter skyensis</name>
    <dbReference type="NCBI Taxonomy" id="97481"/>
    <lineage>
        <taxon>Bacteria</taxon>
        <taxon>Pseudomonadati</taxon>
        <taxon>Pseudomonadota</taxon>
        <taxon>Gammaproteobacteria</taxon>
        <taxon>Pasteurellales</taxon>
        <taxon>Pasteurellaceae</taxon>
        <taxon>Phocoenobacter</taxon>
    </lineage>
</organism>
<dbReference type="AlphaFoldDB" id="A0AAJ6N8R8"/>
<proteinExistence type="predicted"/>
<comment type="caution">
    <text evidence="2">The sequence shown here is derived from an EMBL/GenBank/DDBJ whole genome shotgun (WGS) entry which is preliminary data.</text>
</comment>
<feature type="compositionally biased region" description="Polar residues" evidence="1">
    <location>
        <begin position="426"/>
        <end position="437"/>
    </location>
</feature>
<evidence type="ECO:0000313" key="2">
    <source>
        <dbReference type="EMBL" id="MDP8172299.1"/>
    </source>
</evidence>
<feature type="region of interest" description="Disordered" evidence="1">
    <location>
        <begin position="395"/>
        <end position="459"/>
    </location>
</feature>
<feature type="compositionally biased region" description="Basic and acidic residues" evidence="1">
    <location>
        <begin position="438"/>
        <end position="459"/>
    </location>
</feature>
<name>A0AAJ6N8R8_9PAST</name>
<evidence type="ECO:0000313" key="3">
    <source>
        <dbReference type="Proteomes" id="UP001236239"/>
    </source>
</evidence>
<evidence type="ECO:0000256" key="1">
    <source>
        <dbReference type="SAM" id="MobiDB-lite"/>
    </source>
</evidence>
<dbReference type="RefSeq" id="WP_306375063.1">
    <property type="nucleotide sequence ID" value="NZ_JASAYL010000004.1"/>
</dbReference>
<reference evidence="2" key="1">
    <citation type="journal article" date="2023" name="Front. Microbiol.">
        <title>Phylogeography and host specificity of Pasteurellaceae pathogenic to sea-farmed fish in the north-east Atlantic.</title>
        <authorList>
            <person name="Gulla S."/>
            <person name="Colquhoun D.J."/>
            <person name="Olsen A.B."/>
            <person name="Spilsberg B."/>
            <person name="Lagesen K."/>
            <person name="Aakesson C.P."/>
            <person name="Strom S."/>
            <person name="Manji F."/>
            <person name="Birkbeck T.H."/>
            <person name="Nilsen H.K."/>
        </authorList>
    </citation>
    <scope>NUCLEOTIDE SEQUENCE</scope>
    <source>
        <strain evidence="2">TW16_20</strain>
    </source>
</reference>
<feature type="compositionally biased region" description="Basic and acidic residues" evidence="1">
    <location>
        <begin position="395"/>
        <end position="423"/>
    </location>
</feature>
<dbReference type="Proteomes" id="UP001236239">
    <property type="component" value="Unassembled WGS sequence"/>
</dbReference>
<gene>
    <name evidence="2" type="ORF">QJU93_02875</name>
</gene>
<sequence length="603" mass="69824">MNKITAISKSKTINYGDQQIHNIWTLKNEENYDSVSKEIIYQLSGVYSGTICIQTNKLSDPNLIKILFDKSQNPNIKVYILTHQYNKELEQLKGHCLIRLGVPSKASIVLINPNMRDKEAVFFSGEFTEQSLAYPKHLSCNLNDEQIAEIYRHFCYQFWEQAQQEIIDKGEAKECSNNKPFDIFHNPNEYGNNKDFIFGTVCNFSDSITRNEIADYPFFILGKETAGTDNILEYSVKKLGHQTASYLLNKNEFESFEPVMNDDGTSVSVTYEWQNIPFYLPNHSKNHPLYEKWDKKTADIRKTIGQLTNKIIEQQKQESNLKKIARFFMGKNQKFKEILLEIDNISEQDFANLSTETLQKYIDKLNSLNQQSEAHIVEIKNEHKKAQLTEEIEELEHAKTTKQDEENKKRSEIDLVETKKTPLDSKISQLRKQQSELQKQKSDLEKDIKKNSKKDNKDDLNKLNKQLEELSTQLGTIQKDVSEKEKTQKELGIKLNKLKNELSSIQQSIRNLDRDINAKKTEISKIGMSKDDSSSLATFNKNKPNNIDLITMPNTKEYPQLPQIGTLYQVGSESYLAIEYWEEYEQGSNEAKRLNAKLCAIKE</sequence>
<protein>
    <submittedName>
        <fullName evidence="2">Uncharacterized protein</fullName>
    </submittedName>
</protein>
<dbReference type="EMBL" id="JASAYQ010000003">
    <property type="protein sequence ID" value="MDP8172299.1"/>
    <property type="molecule type" value="Genomic_DNA"/>
</dbReference>
<accession>A0AAJ6N8R8</accession>